<keyword evidence="1" id="KW-0472">Membrane</keyword>
<evidence type="ECO:0000313" key="3">
    <source>
        <dbReference type="Proteomes" id="UP001457282"/>
    </source>
</evidence>
<gene>
    <name evidence="2" type="ORF">M0R45_003452</name>
</gene>
<protein>
    <submittedName>
        <fullName evidence="2">Uncharacterized protein</fullName>
    </submittedName>
</protein>
<sequence length="105" mass="11567">MCNPNPSANSSSTQKPEQPQAHLFVDLFLSLPNSKPQLGVKQLQPQPQFTSSPISITDIATETKSLFHLAFPILITALILYSRSVLSMLFLGRLGDLELAPVHWP</sequence>
<evidence type="ECO:0000313" key="2">
    <source>
        <dbReference type="EMBL" id="KAK9947852.1"/>
    </source>
</evidence>
<keyword evidence="1" id="KW-1133">Transmembrane helix</keyword>
<dbReference type="EMBL" id="JBEDUW010000001">
    <property type="protein sequence ID" value="KAK9947852.1"/>
    <property type="molecule type" value="Genomic_DNA"/>
</dbReference>
<organism evidence="2 3">
    <name type="scientific">Rubus argutus</name>
    <name type="common">Southern blackberry</name>
    <dbReference type="NCBI Taxonomy" id="59490"/>
    <lineage>
        <taxon>Eukaryota</taxon>
        <taxon>Viridiplantae</taxon>
        <taxon>Streptophyta</taxon>
        <taxon>Embryophyta</taxon>
        <taxon>Tracheophyta</taxon>
        <taxon>Spermatophyta</taxon>
        <taxon>Magnoliopsida</taxon>
        <taxon>eudicotyledons</taxon>
        <taxon>Gunneridae</taxon>
        <taxon>Pentapetalae</taxon>
        <taxon>rosids</taxon>
        <taxon>fabids</taxon>
        <taxon>Rosales</taxon>
        <taxon>Rosaceae</taxon>
        <taxon>Rosoideae</taxon>
        <taxon>Rosoideae incertae sedis</taxon>
        <taxon>Rubus</taxon>
    </lineage>
</organism>
<keyword evidence="3" id="KW-1185">Reference proteome</keyword>
<reference evidence="2 3" key="1">
    <citation type="journal article" date="2023" name="G3 (Bethesda)">
        <title>A chromosome-length genome assembly and annotation of blackberry (Rubus argutus, cv. 'Hillquist').</title>
        <authorList>
            <person name="Bruna T."/>
            <person name="Aryal R."/>
            <person name="Dudchenko O."/>
            <person name="Sargent D.J."/>
            <person name="Mead D."/>
            <person name="Buti M."/>
            <person name="Cavallini A."/>
            <person name="Hytonen T."/>
            <person name="Andres J."/>
            <person name="Pham M."/>
            <person name="Weisz D."/>
            <person name="Mascagni F."/>
            <person name="Usai G."/>
            <person name="Natali L."/>
            <person name="Bassil N."/>
            <person name="Fernandez G.E."/>
            <person name="Lomsadze A."/>
            <person name="Armour M."/>
            <person name="Olukolu B."/>
            <person name="Poorten T."/>
            <person name="Britton C."/>
            <person name="Davik J."/>
            <person name="Ashrafi H."/>
            <person name="Aiden E.L."/>
            <person name="Borodovsky M."/>
            <person name="Worthington M."/>
        </authorList>
    </citation>
    <scope>NUCLEOTIDE SEQUENCE [LARGE SCALE GENOMIC DNA]</scope>
    <source>
        <strain evidence="2">PI 553951</strain>
    </source>
</reference>
<accession>A0AAW1YI47</accession>
<name>A0AAW1YI47_RUBAR</name>
<proteinExistence type="predicted"/>
<evidence type="ECO:0000256" key="1">
    <source>
        <dbReference type="SAM" id="Phobius"/>
    </source>
</evidence>
<comment type="caution">
    <text evidence="2">The sequence shown here is derived from an EMBL/GenBank/DDBJ whole genome shotgun (WGS) entry which is preliminary data.</text>
</comment>
<dbReference type="AlphaFoldDB" id="A0AAW1YI47"/>
<keyword evidence="1" id="KW-0812">Transmembrane</keyword>
<dbReference type="Proteomes" id="UP001457282">
    <property type="component" value="Unassembled WGS sequence"/>
</dbReference>
<feature type="transmembrane region" description="Helical" evidence="1">
    <location>
        <begin position="69"/>
        <end position="91"/>
    </location>
</feature>